<dbReference type="Gene3D" id="3.40.50.10300">
    <property type="entry name" value="CoaB-like"/>
    <property type="match status" value="1"/>
</dbReference>
<feature type="binding site" evidence="3">
    <location>
        <position position="360"/>
    </location>
    <ligand>
        <name>CTP</name>
        <dbReference type="ChEBI" id="CHEBI:37563"/>
    </ligand>
</feature>
<comment type="function">
    <text evidence="4">Catalyzes two steps in the biosynthesis of coenzyme A. In the first step cysteine is conjugated to 4'-phosphopantothenate to form 4-phosphopantothenoylcysteine, in the latter compound is decarboxylated to form 4'-phosphopantotheine.</text>
</comment>
<feature type="region of interest" description="Phosphopantothenate--cysteine ligase" evidence="3">
    <location>
        <begin position="218"/>
        <end position="442"/>
    </location>
</feature>
<dbReference type="Gene3D" id="3.40.50.1950">
    <property type="entry name" value="Flavin prenyltransferase-like"/>
    <property type="match status" value="1"/>
</dbReference>
<keyword evidence="3 4" id="KW-0285">Flavoprotein</keyword>
<dbReference type="PANTHER" id="PTHR14359:SF6">
    <property type="entry name" value="PHOSPHOPANTOTHENOYLCYSTEINE DECARBOXYLASE"/>
    <property type="match status" value="1"/>
</dbReference>
<comment type="pathway">
    <text evidence="3 4">Cofactor biosynthesis; coenzyme A biosynthesis; CoA from (R)-pantothenate: step 2/5.</text>
</comment>
<dbReference type="InterPro" id="IPR036551">
    <property type="entry name" value="Flavin_trans-like"/>
</dbReference>
<dbReference type="Pfam" id="PF04127">
    <property type="entry name" value="DFP"/>
    <property type="match status" value="1"/>
</dbReference>
<dbReference type="GO" id="GO:0010181">
    <property type="term" value="F:FMN binding"/>
    <property type="evidence" value="ECO:0007669"/>
    <property type="project" value="UniProtKB-UniRule"/>
</dbReference>
<keyword evidence="3" id="KW-0460">Magnesium</keyword>
<reference evidence="7 8" key="1">
    <citation type="submission" date="2019-07" db="EMBL/GenBank/DDBJ databases">
        <title>Analysis of the biochemical properties, biological activity and biotechnological potential of siderophores and biosurfactants produced by Antarctic psychrotolerant bacteria.</title>
        <authorList>
            <person name="Styczynski M."/>
            <person name="Krucon T."/>
            <person name="Decewicz P."/>
            <person name="Dziewit L."/>
        </authorList>
    </citation>
    <scope>NUCLEOTIDE SEQUENCE [LARGE SCALE GENOMIC DNA]</scope>
    <source>
        <strain evidence="7 8">ANT_H27</strain>
    </source>
</reference>
<comment type="function">
    <text evidence="3">Catalyzes two sequential steps in the biosynthesis of coenzyme A. In the first step cysteine is conjugated to 4'-phosphopantothenate to form 4-phosphopantothenoylcysteine. In the second step the latter compound is decarboxylated to form 4'-phosphopantotheine.</text>
</comment>
<proteinExistence type="inferred from homology"/>
<accession>A0A5B0EEZ3</accession>
<comment type="cofactor">
    <cofactor evidence="3">
        <name>Mg(2+)</name>
        <dbReference type="ChEBI" id="CHEBI:18420"/>
    </cofactor>
</comment>
<dbReference type="RefSeq" id="WP_149619732.1">
    <property type="nucleotide sequence ID" value="NZ_VOBL01000010.1"/>
</dbReference>
<dbReference type="OrthoDB" id="9802554at2"/>
<evidence type="ECO:0000256" key="2">
    <source>
        <dbReference type="ARBA" id="ARBA00023239"/>
    </source>
</evidence>
<dbReference type="HAMAP" id="MF_02225">
    <property type="entry name" value="CoaBC"/>
    <property type="match status" value="1"/>
</dbReference>
<dbReference type="PANTHER" id="PTHR14359">
    <property type="entry name" value="HOMO-OLIGOMERIC FLAVIN CONTAINING CYS DECARBOXYLASE FAMILY"/>
    <property type="match status" value="1"/>
</dbReference>
<dbReference type="UniPathway" id="UPA00241">
    <property type="reaction ID" value="UER00353"/>
</dbReference>
<comment type="caution">
    <text evidence="7">The sequence shown here is derived from an EMBL/GenBank/DDBJ whole genome shotgun (WGS) entry which is preliminary data.</text>
</comment>
<dbReference type="InterPro" id="IPR007085">
    <property type="entry name" value="DNA/pantothenate-metab_flavo_C"/>
</dbReference>
<protein>
    <recommendedName>
        <fullName evidence="3">Coenzyme A biosynthesis bifunctional protein CoaBC</fullName>
    </recommendedName>
    <alternativeName>
        <fullName evidence="3">DNA/pantothenate metabolism flavoprotein</fullName>
    </alternativeName>
    <alternativeName>
        <fullName evidence="3">Phosphopantothenoylcysteine synthetase/decarboxylase</fullName>
        <shortName evidence="3">PPCS-PPCDC</shortName>
    </alternativeName>
    <domain>
        <recommendedName>
            <fullName evidence="3">Phosphopantothenoylcysteine decarboxylase</fullName>
            <shortName evidence="3">PPC decarboxylase</shortName>
            <shortName evidence="3">PPC-DC</shortName>
            <ecNumber evidence="3">4.1.1.36</ecNumber>
        </recommendedName>
        <alternativeName>
            <fullName evidence="3">CoaC</fullName>
        </alternativeName>
    </domain>
    <domain>
        <recommendedName>
            <fullName evidence="3">Phosphopantothenate--cysteine ligase</fullName>
            <ecNumber evidence="3">6.3.2.5</ecNumber>
        </recommendedName>
        <alternativeName>
            <fullName evidence="3">CoaB</fullName>
        </alternativeName>
        <alternativeName>
            <fullName evidence="3">Phosphopantothenoylcysteine synthetase</fullName>
            <shortName evidence="3">PPC synthetase</shortName>
            <shortName evidence="3">PPC-S</shortName>
        </alternativeName>
    </domain>
</protein>
<dbReference type="InterPro" id="IPR005252">
    <property type="entry name" value="CoaBC"/>
</dbReference>
<name>A0A5B0EEZ3_9MICC</name>
<evidence type="ECO:0000259" key="5">
    <source>
        <dbReference type="Pfam" id="PF02441"/>
    </source>
</evidence>
<evidence type="ECO:0000256" key="4">
    <source>
        <dbReference type="RuleBase" id="RU364078"/>
    </source>
</evidence>
<dbReference type="InterPro" id="IPR035929">
    <property type="entry name" value="CoaB-like_sf"/>
</dbReference>
<evidence type="ECO:0000259" key="6">
    <source>
        <dbReference type="Pfam" id="PF04127"/>
    </source>
</evidence>
<feature type="domain" description="DNA/pantothenate metabolism flavoprotein C-terminal" evidence="6">
    <location>
        <begin position="213"/>
        <end position="434"/>
    </location>
</feature>
<dbReference type="GO" id="GO:0004633">
    <property type="term" value="F:phosphopantothenoylcysteine decarboxylase activity"/>
    <property type="evidence" value="ECO:0007669"/>
    <property type="project" value="UniProtKB-UniRule"/>
</dbReference>
<evidence type="ECO:0000313" key="8">
    <source>
        <dbReference type="Proteomes" id="UP000323856"/>
    </source>
</evidence>
<feature type="domain" description="Flavoprotein" evidence="5">
    <location>
        <begin position="15"/>
        <end position="183"/>
    </location>
</feature>
<feature type="binding site" evidence="3">
    <location>
        <position position="316"/>
    </location>
    <ligand>
        <name>CTP</name>
        <dbReference type="ChEBI" id="CHEBI:37563"/>
    </ligand>
</feature>
<dbReference type="NCBIfam" id="TIGR00521">
    <property type="entry name" value="coaBC_dfp"/>
    <property type="match status" value="1"/>
</dbReference>
<dbReference type="AlphaFoldDB" id="A0A5B0EEZ3"/>
<feature type="binding site" evidence="3">
    <location>
        <begin position="334"/>
        <end position="337"/>
    </location>
    <ligand>
        <name>CTP</name>
        <dbReference type="ChEBI" id="CHEBI:37563"/>
    </ligand>
</feature>
<dbReference type="SUPFAM" id="SSF102645">
    <property type="entry name" value="CoaB-like"/>
    <property type="match status" value="1"/>
</dbReference>
<comment type="catalytic activity">
    <reaction evidence="3 4">
        <text>(R)-4'-phosphopantothenate + L-cysteine + CTP = N-[(R)-4-phosphopantothenoyl]-L-cysteine + CMP + diphosphate + H(+)</text>
        <dbReference type="Rhea" id="RHEA:19397"/>
        <dbReference type="ChEBI" id="CHEBI:10986"/>
        <dbReference type="ChEBI" id="CHEBI:15378"/>
        <dbReference type="ChEBI" id="CHEBI:33019"/>
        <dbReference type="ChEBI" id="CHEBI:35235"/>
        <dbReference type="ChEBI" id="CHEBI:37563"/>
        <dbReference type="ChEBI" id="CHEBI:59458"/>
        <dbReference type="ChEBI" id="CHEBI:60377"/>
        <dbReference type="EC" id="6.3.2.5"/>
    </reaction>
</comment>
<dbReference type="EC" id="4.1.1.36" evidence="3"/>
<comment type="caution">
    <text evidence="3">Lacks conserved residue(s) required for the propagation of feature annotation.</text>
</comment>
<dbReference type="GO" id="GO:0046872">
    <property type="term" value="F:metal ion binding"/>
    <property type="evidence" value="ECO:0007669"/>
    <property type="project" value="UniProtKB-KW"/>
</dbReference>
<evidence type="ECO:0000256" key="3">
    <source>
        <dbReference type="HAMAP-Rule" id="MF_02225"/>
    </source>
</evidence>
<dbReference type="EMBL" id="VOBL01000010">
    <property type="protein sequence ID" value="KAA0976370.1"/>
    <property type="molecule type" value="Genomic_DNA"/>
</dbReference>
<dbReference type="EC" id="6.3.2.5" evidence="3"/>
<feature type="binding site" evidence="3">
    <location>
        <position position="306"/>
    </location>
    <ligand>
        <name>CTP</name>
        <dbReference type="ChEBI" id="CHEBI:37563"/>
    </ligand>
</feature>
<feature type="binding site" evidence="3">
    <location>
        <position position="378"/>
    </location>
    <ligand>
        <name>CTP</name>
        <dbReference type="ChEBI" id="CHEBI:37563"/>
    </ligand>
</feature>
<organism evidence="7 8">
    <name type="scientific">Paeniglutamicibacter gangotriensis</name>
    <dbReference type="NCBI Taxonomy" id="254787"/>
    <lineage>
        <taxon>Bacteria</taxon>
        <taxon>Bacillati</taxon>
        <taxon>Actinomycetota</taxon>
        <taxon>Actinomycetes</taxon>
        <taxon>Micrococcales</taxon>
        <taxon>Micrococcaceae</taxon>
        <taxon>Paeniglutamicibacter</taxon>
    </lineage>
</organism>
<keyword evidence="3 4" id="KW-0288">FMN</keyword>
<dbReference type="GO" id="GO:0004632">
    <property type="term" value="F:phosphopantothenate--cysteine ligase activity"/>
    <property type="evidence" value="ECO:0007669"/>
    <property type="project" value="UniProtKB-UniRule"/>
</dbReference>
<comment type="catalytic activity">
    <reaction evidence="3 4">
        <text>N-[(R)-4-phosphopantothenoyl]-L-cysteine + H(+) = (R)-4'-phosphopantetheine + CO2</text>
        <dbReference type="Rhea" id="RHEA:16793"/>
        <dbReference type="ChEBI" id="CHEBI:15378"/>
        <dbReference type="ChEBI" id="CHEBI:16526"/>
        <dbReference type="ChEBI" id="CHEBI:59458"/>
        <dbReference type="ChEBI" id="CHEBI:61723"/>
        <dbReference type="EC" id="4.1.1.36"/>
    </reaction>
</comment>
<dbReference type="SUPFAM" id="SSF52507">
    <property type="entry name" value="Homo-oligomeric flavin-containing Cys decarboxylases, HFCD"/>
    <property type="match status" value="1"/>
</dbReference>
<dbReference type="Proteomes" id="UP000323856">
    <property type="component" value="Unassembled WGS sequence"/>
</dbReference>
<dbReference type="Pfam" id="PF02441">
    <property type="entry name" value="Flavoprotein"/>
    <property type="match status" value="1"/>
</dbReference>
<feature type="binding site" evidence="3">
    <location>
        <position position="382"/>
    </location>
    <ligand>
        <name>CTP</name>
        <dbReference type="ChEBI" id="CHEBI:37563"/>
    </ligand>
</feature>
<feature type="region of interest" description="Phosphopantothenoylcysteine decarboxylase" evidence="3">
    <location>
        <begin position="1"/>
        <end position="217"/>
    </location>
</feature>
<keyword evidence="3" id="KW-0511">Multifunctional enzyme</keyword>
<evidence type="ECO:0000313" key="7">
    <source>
        <dbReference type="EMBL" id="KAA0976370.1"/>
    </source>
</evidence>
<dbReference type="GO" id="GO:0015937">
    <property type="term" value="P:coenzyme A biosynthetic process"/>
    <property type="evidence" value="ECO:0007669"/>
    <property type="project" value="UniProtKB-UniRule"/>
</dbReference>
<dbReference type="GO" id="GO:0015941">
    <property type="term" value="P:pantothenate catabolic process"/>
    <property type="evidence" value="ECO:0007669"/>
    <property type="project" value="InterPro"/>
</dbReference>
<keyword evidence="1 3" id="KW-0210">Decarboxylase</keyword>
<gene>
    <name evidence="3 7" type="primary">coaBC</name>
    <name evidence="7" type="ORF">FQ154_10900</name>
</gene>
<keyword evidence="2 3" id="KW-0456">Lyase</keyword>
<keyword evidence="3 4" id="KW-0436">Ligase</keyword>
<dbReference type="InterPro" id="IPR003382">
    <property type="entry name" value="Flavoprotein"/>
</dbReference>
<evidence type="ECO:0000256" key="1">
    <source>
        <dbReference type="ARBA" id="ARBA00022793"/>
    </source>
</evidence>
<comment type="similarity">
    <text evidence="3 4">In the N-terminal section; belongs to the HFCD (homo-oligomeric flavin containing Cys decarboxylase) superfamily.</text>
</comment>
<comment type="pathway">
    <text evidence="3 4">Cofactor biosynthesis; coenzyme A biosynthesis; CoA from (R)-pantothenate: step 3/5.</text>
</comment>
<dbReference type="GO" id="GO:0071513">
    <property type="term" value="C:phosphopantothenoylcysteine decarboxylase complex"/>
    <property type="evidence" value="ECO:0007669"/>
    <property type="project" value="TreeGrafter"/>
</dbReference>
<comment type="cofactor">
    <cofactor evidence="3">
        <name>FMN</name>
        <dbReference type="ChEBI" id="CHEBI:58210"/>
    </cofactor>
    <text evidence="3">Binds 1 FMN per subunit.</text>
</comment>
<keyword evidence="3" id="KW-0479">Metal-binding</keyword>
<comment type="similarity">
    <text evidence="3 4">In the C-terminal section; belongs to the PPC synthetase family.</text>
</comment>
<sequence length="442" mass="45420">MASAPRTNASVVAVKRIVLGVSAGIAVYKAALLLRLFKEAGHQVDVIPTAASLEFVGLATWEALSGRPVRTSVFEAVDTVNHVRLGQEADLMVIAPATADVMARAAAGMANDLLTGTLLATGAPVVMAPAMHTEMWEHPATRANVATLRARGVHVIEPAVGRLTGKDSGAGRFPEPEDIFAAITSYLEHNSGDTGRDASVKGDVSNTQTAGPLAGKIIAVSAGGTREPLDPVRYLGNRSSGRQGIALAKAALAAGATVRFIAAHMDLPAPAGVELSTASTAEQLQQAVTTAARGADVLIMSAAVADFRPAEYLDSKIKKSDDRADPVITLVRNPDILAMLIAERAAEGPAGDLPPLVVGFAAETGDADSSVLEYGAAKLARKGCEMLVVNEVGENLTFGTDKNTVTILFADGSDAVHAAGSKDEVAASVIDSVAVALRAGRA</sequence>